<dbReference type="InterPro" id="IPR037284">
    <property type="entry name" value="SUF_FeS_clus_asmbl_SufBD_sf"/>
</dbReference>
<proteinExistence type="predicted"/>
<reference evidence="2 3" key="1">
    <citation type="submission" date="2020-01" db="EMBL/GenBank/DDBJ databases">
        <title>Ponticoccus aerotolerans gen. nov., sp. nov., an anaerobic bacterium and proposal of Ponticoccusceae fam. nov., Ponticoccusles ord. nov. and Ponticoccuse classis nov. in the phylum Kiritimatiellaeota.</title>
        <authorList>
            <person name="Zhou L.Y."/>
            <person name="Du Z.J."/>
        </authorList>
    </citation>
    <scope>NUCLEOTIDE SEQUENCE [LARGE SCALE GENOMIC DNA]</scope>
    <source>
        <strain evidence="2 3">S-5007</strain>
    </source>
</reference>
<dbReference type="InterPro" id="IPR000825">
    <property type="entry name" value="SUF_FeS_clus_asmbl_SufBD_core"/>
</dbReference>
<accession>A0A6P1MFB0</accession>
<dbReference type="AlphaFoldDB" id="A0A6P1MFB0"/>
<dbReference type="NCBIfam" id="TIGR01981">
    <property type="entry name" value="sufD"/>
    <property type="match status" value="1"/>
</dbReference>
<gene>
    <name evidence="2" type="primary">sufD</name>
    <name evidence="2" type="ORF">GT409_09920</name>
</gene>
<dbReference type="PANTHER" id="PTHR43575">
    <property type="entry name" value="PROTEIN ABCI7, CHLOROPLASTIC"/>
    <property type="match status" value="1"/>
</dbReference>
<dbReference type="EMBL" id="CP047593">
    <property type="protein sequence ID" value="QHI69755.1"/>
    <property type="molecule type" value="Genomic_DNA"/>
</dbReference>
<name>A0A6P1MFB0_9BACT</name>
<dbReference type="Pfam" id="PF01458">
    <property type="entry name" value="SUFBD_core"/>
    <property type="match status" value="1"/>
</dbReference>
<dbReference type="KEGG" id="taer:GT409_09920"/>
<dbReference type="Proteomes" id="UP000464954">
    <property type="component" value="Chromosome"/>
</dbReference>
<dbReference type="InterPro" id="IPR011542">
    <property type="entry name" value="SUF_FeS_clus_asmbl_SufD"/>
</dbReference>
<evidence type="ECO:0000259" key="1">
    <source>
        <dbReference type="Pfam" id="PF01458"/>
    </source>
</evidence>
<keyword evidence="3" id="KW-1185">Reference proteome</keyword>
<dbReference type="SUPFAM" id="SSF101960">
    <property type="entry name" value="Stabilizer of iron transporter SufD"/>
    <property type="match status" value="1"/>
</dbReference>
<feature type="domain" description="SUF system FeS cluster assembly SufBD core" evidence="1">
    <location>
        <begin position="137"/>
        <end position="358"/>
    </location>
</feature>
<dbReference type="GO" id="GO:0016226">
    <property type="term" value="P:iron-sulfur cluster assembly"/>
    <property type="evidence" value="ECO:0007669"/>
    <property type="project" value="InterPro"/>
</dbReference>
<sequence>MTGSLTAQRSDPLAVFEKLLPESFEEGFSREERLSAFEALRDCGLPHRKVEAWKYTDPSGAVTGPFDRPHHCGYGLTSPDSVRIGMLRTFPDIGKNHPFALLSHALSHGGLELVVPAHTVVDEPVQIRLPVVQPGSLLCPALKIKVGTGSKVDFIVRSEEQGADSLVSQVTQMTVAENANVSFTRLRSGQGAHFHLLLTQQAADSRLTLFDSTVGGALTRNDLHAELKGRNAEIDLYGLYLLDGTGHADNHTTVSHSVPYTYSRQLYKGILDDHACGVFNGRVVVQPGACGSDALQMNRNLLSGKAKVDTKPQLEIGNDDVRCSHGATIGRLDEAQIFYLRSRGLDRSAAEALLARGFAGEVIDLAPAGAQDVLNAQIEEFFEREAEG</sequence>
<evidence type="ECO:0000313" key="3">
    <source>
        <dbReference type="Proteomes" id="UP000464954"/>
    </source>
</evidence>
<organism evidence="2 3">
    <name type="scientific">Tichowtungia aerotolerans</name>
    <dbReference type="NCBI Taxonomy" id="2697043"/>
    <lineage>
        <taxon>Bacteria</taxon>
        <taxon>Pseudomonadati</taxon>
        <taxon>Kiritimatiellota</taxon>
        <taxon>Tichowtungiia</taxon>
        <taxon>Tichowtungiales</taxon>
        <taxon>Tichowtungiaceae</taxon>
        <taxon>Tichowtungia</taxon>
    </lineage>
</organism>
<dbReference type="PANTHER" id="PTHR43575:SF1">
    <property type="entry name" value="PROTEIN ABCI7, CHLOROPLASTIC"/>
    <property type="match status" value="1"/>
</dbReference>
<evidence type="ECO:0000313" key="2">
    <source>
        <dbReference type="EMBL" id="QHI69755.1"/>
    </source>
</evidence>
<dbReference type="InterPro" id="IPR055346">
    <property type="entry name" value="Fe-S_cluster_assembly_SufBD"/>
</dbReference>
<protein>
    <submittedName>
        <fullName evidence="2">Fe-S cluster assembly protein SufD</fullName>
    </submittedName>
</protein>
<dbReference type="RefSeq" id="WP_160628937.1">
    <property type="nucleotide sequence ID" value="NZ_CP047593.1"/>
</dbReference>